<dbReference type="eggNOG" id="COG1309">
    <property type="taxonomic scope" value="Bacteria"/>
</dbReference>
<evidence type="ECO:0000256" key="3">
    <source>
        <dbReference type="ARBA" id="ARBA00023163"/>
    </source>
</evidence>
<dbReference type="InterPro" id="IPR001647">
    <property type="entry name" value="HTH_TetR"/>
</dbReference>
<dbReference type="PROSITE" id="PS50977">
    <property type="entry name" value="HTH_TETR_2"/>
    <property type="match status" value="1"/>
</dbReference>
<name>F7T0A3_9BURK</name>
<dbReference type="InterPro" id="IPR036271">
    <property type="entry name" value="Tet_transcr_reg_TetR-rel_C_sf"/>
</dbReference>
<dbReference type="GO" id="GO:0003677">
    <property type="term" value="F:DNA binding"/>
    <property type="evidence" value="ECO:0007669"/>
    <property type="project" value="UniProtKB-UniRule"/>
</dbReference>
<feature type="DNA-binding region" description="H-T-H motif" evidence="4">
    <location>
        <begin position="13"/>
        <end position="32"/>
    </location>
</feature>
<keyword evidence="1" id="KW-0805">Transcription regulation</keyword>
<keyword evidence="2 4" id="KW-0238">DNA-binding</keyword>
<evidence type="ECO:0000256" key="2">
    <source>
        <dbReference type="ARBA" id="ARBA00023125"/>
    </source>
</evidence>
<dbReference type="EMBL" id="AFRQ01000042">
    <property type="protein sequence ID" value="EGP46192.1"/>
    <property type="molecule type" value="Genomic_DNA"/>
</dbReference>
<gene>
    <name evidence="6" type="ORF">AXXA_11815</name>
</gene>
<evidence type="ECO:0000313" key="7">
    <source>
        <dbReference type="Proteomes" id="UP000004853"/>
    </source>
</evidence>
<evidence type="ECO:0000313" key="6">
    <source>
        <dbReference type="EMBL" id="EGP46192.1"/>
    </source>
</evidence>
<evidence type="ECO:0000256" key="1">
    <source>
        <dbReference type="ARBA" id="ARBA00023015"/>
    </source>
</evidence>
<dbReference type="InterPro" id="IPR009057">
    <property type="entry name" value="Homeodomain-like_sf"/>
</dbReference>
<keyword evidence="3" id="KW-0804">Transcription</keyword>
<dbReference type="InterPro" id="IPR011075">
    <property type="entry name" value="TetR_C"/>
</dbReference>
<accession>F7T0A3</accession>
<feature type="domain" description="HTH tetR-type" evidence="5">
    <location>
        <begin position="1"/>
        <end position="50"/>
    </location>
</feature>
<reference evidence="6 7" key="1">
    <citation type="submission" date="2011-06" db="EMBL/GenBank/DDBJ databases">
        <authorList>
            <person name="Bador J."/>
            <person name="Amoureux L."/>
            <person name="Neuwirth C."/>
        </authorList>
    </citation>
    <scope>NUCLEOTIDE SEQUENCE [LARGE SCALE GENOMIC DNA]</scope>
    <source>
        <strain evidence="6 7">AXX-A</strain>
    </source>
</reference>
<comment type="caution">
    <text evidence="6">The sequence shown here is derived from an EMBL/GenBank/DDBJ whole genome shotgun (WGS) entry which is preliminary data.</text>
</comment>
<dbReference type="AlphaFoldDB" id="F7T0A3"/>
<protein>
    <submittedName>
        <fullName evidence="6">TetR family transcriptional regulator</fullName>
    </submittedName>
</protein>
<dbReference type="SUPFAM" id="SSF46689">
    <property type="entry name" value="Homeodomain-like"/>
    <property type="match status" value="1"/>
</dbReference>
<sequence length="179" mass="20191">MDLLHAEGYNATGIKEIVDAASVPKGSFYNHFESKEAFGAEVVDSYFWSSWPELESALTDPEVPPLERLRRYFISRRDMFGAGEFTRGCMLGNMSLEVADHSARVRDRLAVHFETWAELFERCIVEAKQTGAIKNPANPAPLARFVLNSWEGALLRMRVDKSTAPLDDFIEIVFSSVLQ</sequence>
<dbReference type="SUPFAM" id="SSF48498">
    <property type="entry name" value="Tetracyclin repressor-like, C-terminal domain"/>
    <property type="match status" value="1"/>
</dbReference>
<dbReference type="HOGENOM" id="CLU_069356_28_1_4"/>
<dbReference type="Pfam" id="PF16925">
    <property type="entry name" value="TetR_C_13"/>
    <property type="match status" value="1"/>
</dbReference>
<dbReference type="Gene3D" id="1.10.357.10">
    <property type="entry name" value="Tetracycline Repressor, domain 2"/>
    <property type="match status" value="1"/>
</dbReference>
<dbReference type="PANTHER" id="PTHR47506">
    <property type="entry name" value="TRANSCRIPTIONAL REGULATORY PROTEIN"/>
    <property type="match status" value="1"/>
</dbReference>
<evidence type="ECO:0000256" key="4">
    <source>
        <dbReference type="PROSITE-ProRule" id="PRU00335"/>
    </source>
</evidence>
<evidence type="ECO:0000259" key="5">
    <source>
        <dbReference type="PROSITE" id="PS50977"/>
    </source>
</evidence>
<dbReference type="PATRIC" id="fig|1003200.3.peg.2338"/>
<organism evidence="6 7">
    <name type="scientific">Achromobacter insuavis AXX-A</name>
    <dbReference type="NCBI Taxonomy" id="1003200"/>
    <lineage>
        <taxon>Bacteria</taxon>
        <taxon>Pseudomonadati</taxon>
        <taxon>Pseudomonadota</taxon>
        <taxon>Betaproteobacteria</taxon>
        <taxon>Burkholderiales</taxon>
        <taxon>Alcaligenaceae</taxon>
        <taxon>Achromobacter</taxon>
    </lineage>
</organism>
<dbReference type="PANTHER" id="PTHR47506:SF6">
    <property type="entry name" value="HTH-TYPE TRANSCRIPTIONAL REPRESSOR NEMR"/>
    <property type="match status" value="1"/>
</dbReference>
<proteinExistence type="predicted"/>
<dbReference type="Proteomes" id="UP000004853">
    <property type="component" value="Unassembled WGS sequence"/>
</dbReference>
<dbReference type="Pfam" id="PF00440">
    <property type="entry name" value="TetR_N"/>
    <property type="match status" value="1"/>
</dbReference>